<comment type="caution">
    <text evidence="3">The sequence shown here is derived from an EMBL/GenBank/DDBJ whole genome shotgun (WGS) entry which is preliminary data.</text>
</comment>
<evidence type="ECO:0000256" key="1">
    <source>
        <dbReference type="SAM" id="MobiDB-lite"/>
    </source>
</evidence>
<evidence type="ECO:0000256" key="2">
    <source>
        <dbReference type="SAM" id="Phobius"/>
    </source>
</evidence>
<dbReference type="Proteomes" id="UP000585836">
    <property type="component" value="Unassembled WGS sequence"/>
</dbReference>
<accession>A0A7W9USB1</accession>
<dbReference type="EMBL" id="JACHJK010000006">
    <property type="protein sequence ID" value="MBB5928424.1"/>
    <property type="molecule type" value="Genomic_DNA"/>
</dbReference>
<keyword evidence="4" id="KW-1185">Reference proteome</keyword>
<keyword evidence="2" id="KW-1133">Transmembrane helix</keyword>
<keyword evidence="2" id="KW-0472">Membrane</keyword>
<dbReference type="AlphaFoldDB" id="A0A7W9USB1"/>
<feature type="compositionally biased region" description="Pro residues" evidence="1">
    <location>
        <begin position="108"/>
        <end position="118"/>
    </location>
</feature>
<feature type="region of interest" description="Disordered" evidence="1">
    <location>
        <begin position="24"/>
        <end position="44"/>
    </location>
</feature>
<gene>
    <name evidence="3" type="ORF">FHS34_003893</name>
</gene>
<feature type="compositionally biased region" description="Pro residues" evidence="1">
    <location>
        <begin position="84"/>
        <end position="95"/>
    </location>
</feature>
<organism evidence="3 4">
    <name type="scientific">Streptomyces echinatus</name>
    <dbReference type="NCBI Taxonomy" id="67293"/>
    <lineage>
        <taxon>Bacteria</taxon>
        <taxon>Bacillati</taxon>
        <taxon>Actinomycetota</taxon>
        <taxon>Actinomycetes</taxon>
        <taxon>Kitasatosporales</taxon>
        <taxon>Streptomycetaceae</taxon>
        <taxon>Streptomyces</taxon>
    </lineage>
</organism>
<feature type="transmembrane region" description="Helical" evidence="2">
    <location>
        <begin position="53"/>
        <end position="71"/>
    </location>
</feature>
<sequence>MNEPGTGTTATPVEERLRAALAARAHSVGPADLRPLRPPSRPARIRSVPVRRAVVGVLALAAVAALVFFALRGGEPRPAGPARSPHPPIGTPSPVPSAVSPSAARPTPSTPTPSTPGP</sequence>
<feature type="compositionally biased region" description="Low complexity" evidence="1">
    <location>
        <begin position="96"/>
        <end position="107"/>
    </location>
</feature>
<evidence type="ECO:0000313" key="4">
    <source>
        <dbReference type="Proteomes" id="UP000585836"/>
    </source>
</evidence>
<keyword evidence="2" id="KW-0812">Transmembrane</keyword>
<name>A0A7W9USB1_9ACTN</name>
<protein>
    <submittedName>
        <fullName evidence="3">Uncharacterized protein</fullName>
    </submittedName>
</protein>
<dbReference type="RefSeq" id="WP_184966919.1">
    <property type="nucleotide sequence ID" value="NZ_BAAAWF010000053.1"/>
</dbReference>
<proteinExistence type="predicted"/>
<feature type="region of interest" description="Disordered" evidence="1">
    <location>
        <begin position="73"/>
        <end position="118"/>
    </location>
</feature>
<evidence type="ECO:0000313" key="3">
    <source>
        <dbReference type="EMBL" id="MBB5928424.1"/>
    </source>
</evidence>
<reference evidence="3 4" key="1">
    <citation type="submission" date="2020-08" db="EMBL/GenBank/DDBJ databases">
        <title>Genomic Encyclopedia of Type Strains, Phase III (KMG-III): the genomes of soil and plant-associated and newly described type strains.</title>
        <authorList>
            <person name="Whitman W."/>
        </authorList>
    </citation>
    <scope>NUCLEOTIDE SEQUENCE [LARGE SCALE GENOMIC DNA]</scope>
    <source>
        <strain evidence="3 4">CECT 3313</strain>
    </source>
</reference>